<protein>
    <recommendedName>
        <fullName evidence="5">Pseudouridine synthase</fullName>
        <ecNumber evidence="5">5.4.99.-</ecNumber>
    </recommendedName>
</protein>
<dbReference type="Proteomes" id="UP000051931">
    <property type="component" value="Unassembled WGS sequence"/>
</dbReference>
<dbReference type="AlphaFoldDB" id="A0A0R1S303"/>
<evidence type="ECO:0000313" key="7">
    <source>
        <dbReference type="EMBL" id="KRL63456.1"/>
    </source>
</evidence>
<dbReference type="OrthoDB" id="9807213at2"/>
<proteinExistence type="inferred from homology"/>
<dbReference type="Gene3D" id="3.30.70.1560">
    <property type="entry name" value="Alpha-L RNA-binding motif"/>
    <property type="match status" value="1"/>
</dbReference>
<dbReference type="InterPro" id="IPR006145">
    <property type="entry name" value="PsdUridine_synth_RsuA/RluA"/>
</dbReference>
<dbReference type="GO" id="GO:0000455">
    <property type="term" value="P:enzyme-directed rRNA pseudouridine synthesis"/>
    <property type="evidence" value="ECO:0007669"/>
    <property type="project" value="UniProtKB-ARBA"/>
</dbReference>
<evidence type="ECO:0000259" key="6">
    <source>
        <dbReference type="SMART" id="SM00363"/>
    </source>
</evidence>
<evidence type="ECO:0000256" key="4">
    <source>
        <dbReference type="PROSITE-ProRule" id="PRU00182"/>
    </source>
</evidence>
<dbReference type="NCBIfam" id="TIGR00093">
    <property type="entry name" value="pseudouridine synthase"/>
    <property type="match status" value="1"/>
</dbReference>
<dbReference type="CDD" id="cd02553">
    <property type="entry name" value="PseudoU_synth_RsuA"/>
    <property type="match status" value="1"/>
</dbReference>
<dbReference type="GO" id="GO:0003723">
    <property type="term" value="F:RNA binding"/>
    <property type="evidence" value="ECO:0007669"/>
    <property type="project" value="UniProtKB-KW"/>
</dbReference>
<dbReference type="InterPro" id="IPR018496">
    <property type="entry name" value="PsdUridine_synth_RsuA/RluB_CS"/>
</dbReference>
<dbReference type="PATRIC" id="fig|1122152.4.peg.710"/>
<dbReference type="PROSITE" id="PS50889">
    <property type="entry name" value="S4"/>
    <property type="match status" value="1"/>
</dbReference>
<sequence length="234" mass="26235">MRIDKYLANMNVGSRKEVHDLIKAKKVTINGKIIGQAKAQVADSDVVKVNGEQIIYQKYHYFMLNKPAGVITATEDLKQKTVLDLLDSKDLYQNLSPVGRLDKDTTGLLLITNDGQLNHDLLSPKKHVDKTYWVELDSEVTPKVEAAFARGVTLVDGSELAPAKLLIKSENQKQCEITIHEGKFHQIKRMFGLFDLGVVKLKRLSMGKLILDPNLAPGHYRELTKSELNSLKDS</sequence>
<dbReference type="PROSITE" id="PS01149">
    <property type="entry name" value="PSI_RSU"/>
    <property type="match status" value="1"/>
</dbReference>
<evidence type="ECO:0000256" key="2">
    <source>
        <dbReference type="ARBA" id="ARBA00022884"/>
    </source>
</evidence>
<comment type="similarity">
    <text evidence="1 5">Belongs to the pseudouridine synthase RsuA family.</text>
</comment>
<dbReference type="Pfam" id="PF00849">
    <property type="entry name" value="PseudoU_synth_2"/>
    <property type="match status" value="1"/>
</dbReference>
<keyword evidence="8" id="KW-1185">Reference proteome</keyword>
<dbReference type="InterPro" id="IPR000748">
    <property type="entry name" value="PsdUridine_synth_RsuA/RluB/E/F"/>
</dbReference>
<dbReference type="InterPro" id="IPR020094">
    <property type="entry name" value="TruA/RsuA/RluB/E/F_N"/>
</dbReference>
<evidence type="ECO:0000256" key="3">
    <source>
        <dbReference type="ARBA" id="ARBA00023235"/>
    </source>
</evidence>
<dbReference type="STRING" id="1122152.GCA_000425905_00133"/>
<comment type="caution">
    <text evidence="7">The sequence shown here is derived from an EMBL/GenBank/DDBJ whole genome shotgun (WGS) entry which is preliminary data.</text>
</comment>
<evidence type="ECO:0000256" key="1">
    <source>
        <dbReference type="ARBA" id="ARBA00008348"/>
    </source>
</evidence>
<dbReference type="InterPro" id="IPR042092">
    <property type="entry name" value="PsdUridine_s_RsuA/RluB/E/F_cat"/>
</dbReference>
<keyword evidence="3 5" id="KW-0413">Isomerase</keyword>
<dbReference type="EC" id="5.4.99.-" evidence="5"/>
<accession>A0A0R1S303</accession>
<dbReference type="Gene3D" id="3.10.290.10">
    <property type="entry name" value="RNA-binding S4 domain"/>
    <property type="match status" value="1"/>
</dbReference>
<organism evidence="7 8">
    <name type="scientific">Lactobacillus psittaci DSM 15354</name>
    <dbReference type="NCBI Taxonomy" id="1122152"/>
    <lineage>
        <taxon>Bacteria</taxon>
        <taxon>Bacillati</taxon>
        <taxon>Bacillota</taxon>
        <taxon>Bacilli</taxon>
        <taxon>Lactobacillales</taxon>
        <taxon>Lactobacillaceae</taxon>
        <taxon>Lactobacillus</taxon>
    </lineage>
</organism>
<dbReference type="Pfam" id="PF01479">
    <property type="entry name" value="S4"/>
    <property type="match status" value="1"/>
</dbReference>
<dbReference type="PANTHER" id="PTHR47683">
    <property type="entry name" value="PSEUDOURIDINE SYNTHASE FAMILY PROTEIN-RELATED"/>
    <property type="match status" value="1"/>
</dbReference>
<dbReference type="SMART" id="SM00363">
    <property type="entry name" value="S4"/>
    <property type="match status" value="1"/>
</dbReference>
<dbReference type="Gene3D" id="3.30.70.580">
    <property type="entry name" value="Pseudouridine synthase I, catalytic domain, N-terminal subdomain"/>
    <property type="match status" value="1"/>
</dbReference>
<dbReference type="InterPro" id="IPR020103">
    <property type="entry name" value="PsdUridine_synth_cat_dom_sf"/>
</dbReference>
<dbReference type="InterPro" id="IPR050343">
    <property type="entry name" value="RsuA_PseudoU_synthase"/>
</dbReference>
<dbReference type="PANTHER" id="PTHR47683:SF4">
    <property type="entry name" value="PSEUDOURIDINE SYNTHASE"/>
    <property type="match status" value="1"/>
</dbReference>
<dbReference type="InterPro" id="IPR036986">
    <property type="entry name" value="S4_RNA-bd_sf"/>
</dbReference>
<dbReference type="SUPFAM" id="SSF55120">
    <property type="entry name" value="Pseudouridine synthase"/>
    <property type="match status" value="1"/>
</dbReference>
<name>A0A0R1S303_9LACO</name>
<evidence type="ECO:0000313" key="8">
    <source>
        <dbReference type="Proteomes" id="UP000051931"/>
    </source>
</evidence>
<dbReference type="InterPro" id="IPR002942">
    <property type="entry name" value="S4_RNA-bd"/>
</dbReference>
<gene>
    <name evidence="7" type="ORF">FC23_GL000697</name>
</gene>
<keyword evidence="2 4" id="KW-0694">RNA-binding</keyword>
<dbReference type="FunFam" id="3.30.70.1560:FF:000001">
    <property type="entry name" value="Pseudouridine synthase"/>
    <property type="match status" value="1"/>
</dbReference>
<dbReference type="CDD" id="cd00165">
    <property type="entry name" value="S4"/>
    <property type="match status" value="1"/>
</dbReference>
<dbReference type="eggNOG" id="COG1187">
    <property type="taxonomic scope" value="Bacteria"/>
</dbReference>
<reference evidence="7 8" key="1">
    <citation type="journal article" date="2015" name="Genome Announc.">
        <title>Expanding the biotechnology potential of lactobacilli through comparative genomics of 213 strains and associated genera.</title>
        <authorList>
            <person name="Sun Z."/>
            <person name="Harris H.M."/>
            <person name="McCann A."/>
            <person name="Guo C."/>
            <person name="Argimon S."/>
            <person name="Zhang W."/>
            <person name="Yang X."/>
            <person name="Jeffery I.B."/>
            <person name="Cooney J.C."/>
            <person name="Kagawa T.F."/>
            <person name="Liu W."/>
            <person name="Song Y."/>
            <person name="Salvetti E."/>
            <person name="Wrobel A."/>
            <person name="Rasinkangas P."/>
            <person name="Parkhill J."/>
            <person name="Rea M.C."/>
            <person name="O'Sullivan O."/>
            <person name="Ritari J."/>
            <person name="Douillard F.P."/>
            <person name="Paul Ross R."/>
            <person name="Yang R."/>
            <person name="Briner A.E."/>
            <person name="Felis G.E."/>
            <person name="de Vos W.M."/>
            <person name="Barrangou R."/>
            <person name="Klaenhammer T.R."/>
            <person name="Caufield P.W."/>
            <person name="Cui Y."/>
            <person name="Zhang H."/>
            <person name="O'Toole P.W."/>
        </authorList>
    </citation>
    <scope>NUCLEOTIDE SEQUENCE [LARGE SCALE GENOMIC DNA]</scope>
    <source>
        <strain evidence="7 8">DSM 15354</strain>
    </source>
</reference>
<dbReference type="EMBL" id="AZFB01000003">
    <property type="protein sequence ID" value="KRL63456.1"/>
    <property type="molecule type" value="Genomic_DNA"/>
</dbReference>
<dbReference type="GO" id="GO:0120159">
    <property type="term" value="F:rRNA pseudouridine synthase activity"/>
    <property type="evidence" value="ECO:0007669"/>
    <property type="project" value="UniProtKB-ARBA"/>
</dbReference>
<dbReference type="GO" id="GO:0005829">
    <property type="term" value="C:cytosol"/>
    <property type="evidence" value="ECO:0007669"/>
    <property type="project" value="UniProtKB-ARBA"/>
</dbReference>
<evidence type="ECO:0000256" key="5">
    <source>
        <dbReference type="RuleBase" id="RU003887"/>
    </source>
</evidence>
<dbReference type="RefSeq" id="WP_027825438.1">
    <property type="nucleotide sequence ID" value="NZ_AZFB01000003.1"/>
</dbReference>
<feature type="domain" description="RNA-binding S4" evidence="6">
    <location>
        <begin position="1"/>
        <end position="60"/>
    </location>
</feature>
<dbReference type="SUPFAM" id="SSF55174">
    <property type="entry name" value="Alpha-L RNA-binding motif"/>
    <property type="match status" value="1"/>
</dbReference>